<dbReference type="Pfam" id="PF13189">
    <property type="entry name" value="Cytidylate_kin2"/>
    <property type="match status" value="1"/>
</dbReference>
<reference evidence="1 2" key="1">
    <citation type="submission" date="2020-08" db="EMBL/GenBank/DDBJ databases">
        <title>Genome public.</title>
        <authorList>
            <person name="Liu C."/>
            <person name="Sun Q."/>
        </authorList>
    </citation>
    <scope>NUCLEOTIDE SEQUENCE [LARGE SCALE GENOMIC DNA]</scope>
    <source>
        <strain evidence="1 2">3_YM_SP_D4_24.mj</strain>
    </source>
</reference>
<gene>
    <name evidence="1" type="ORF">H8712_14265</name>
</gene>
<dbReference type="Gene3D" id="3.40.50.300">
    <property type="entry name" value="P-loop containing nucleotide triphosphate hydrolases"/>
    <property type="match status" value="1"/>
</dbReference>
<keyword evidence="2" id="KW-1185">Reference proteome</keyword>
<dbReference type="RefSeq" id="WP_187559182.1">
    <property type="nucleotide sequence ID" value="NZ_JACRTP010000008.1"/>
</dbReference>
<name>A0ABR7PEI7_9FIRM</name>
<evidence type="ECO:0000313" key="2">
    <source>
        <dbReference type="Proteomes" id="UP000661649"/>
    </source>
</evidence>
<dbReference type="EMBL" id="JACRTP010000008">
    <property type="protein sequence ID" value="MBC8629748.1"/>
    <property type="molecule type" value="Genomic_DNA"/>
</dbReference>
<proteinExistence type="predicted"/>
<accession>A0ABR7PEI7</accession>
<protein>
    <submittedName>
        <fullName evidence="1">Cytidylate kinase-like family protein</fullName>
    </submittedName>
</protein>
<dbReference type="SUPFAM" id="SSF52540">
    <property type="entry name" value="P-loop containing nucleoside triphosphate hydrolases"/>
    <property type="match status" value="1"/>
</dbReference>
<evidence type="ECO:0000313" key="1">
    <source>
        <dbReference type="EMBL" id="MBC8629748.1"/>
    </source>
</evidence>
<organism evidence="1 2">
    <name type="scientific">Blautia stercoris</name>
    <dbReference type="NCBI Taxonomy" id="871664"/>
    <lineage>
        <taxon>Bacteria</taxon>
        <taxon>Bacillati</taxon>
        <taxon>Bacillota</taxon>
        <taxon>Clostridia</taxon>
        <taxon>Lachnospirales</taxon>
        <taxon>Lachnospiraceae</taxon>
        <taxon>Blautia</taxon>
    </lineage>
</organism>
<dbReference type="InterPro" id="IPR027417">
    <property type="entry name" value="P-loop_NTPase"/>
</dbReference>
<comment type="caution">
    <text evidence="1">The sequence shown here is derived from an EMBL/GenBank/DDBJ whole genome shotgun (WGS) entry which is preliminary data.</text>
</comment>
<sequence>MSRLIITIGRQYGSGGKEIGKKLAKRLAIPFYGKEELMKLAKEKSGYEEVSCFYEEQPINSLLYAIAMNQEEGCRGKRAFDRIRKLCENQSCVLVGRCGNYVFKDDADCTSIFLYAQKSDKVNMVTKRDGVSPSKAEARIEKIEQERADFHKYYTGETWGKAEHYDLCIDTGVLGIDQTVELILDYLNLRK</sequence>
<dbReference type="Proteomes" id="UP000661649">
    <property type="component" value="Unassembled WGS sequence"/>
</dbReference>